<organism evidence="2 3">
    <name type="scientific">Protopolystoma xenopodis</name>
    <dbReference type="NCBI Taxonomy" id="117903"/>
    <lineage>
        <taxon>Eukaryota</taxon>
        <taxon>Metazoa</taxon>
        <taxon>Spiralia</taxon>
        <taxon>Lophotrochozoa</taxon>
        <taxon>Platyhelminthes</taxon>
        <taxon>Monogenea</taxon>
        <taxon>Polyopisthocotylea</taxon>
        <taxon>Polystomatidea</taxon>
        <taxon>Polystomatidae</taxon>
        <taxon>Protopolystoma</taxon>
    </lineage>
</organism>
<evidence type="ECO:0000256" key="1">
    <source>
        <dbReference type="SAM" id="MobiDB-lite"/>
    </source>
</evidence>
<reference evidence="2" key="1">
    <citation type="submission" date="2018-11" db="EMBL/GenBank/DDBJ databases">
        <authorList>
            <consortium name="Pathogen Informatics"/>
        </authorList>
    </citation>
    <scope>NUCLEOTIDE SEQUENCE</scope>
</reference>
<dbReference type="EMBL" id="CAAALY010249060">
    <property type="protein sequence ID" value="VEL35083.1"/>
    <property type="molecule type" value="Genomic_DNA"/>
</dbReference>
<gene>
    <name evidence="2" type="ORF">PXEA_LOCUS28523</name>
</gene>
<feature type="compositionally biased region" description="Polar residues" evidence="1">
    <location>
        <begin position="209"/>
        <end position="222"/>
    </location>
</feature>
<sequence length="269" mass="28935">MVSGSHNVRHMTGKTSARSHQGRRTVGRGLLRTIQHTKVQGNPPSVSDTANPRIPSTQLLKQNESKFTPSRPARVKGVQIKTIRASHVSTTDGLCKIAFKAITLRNFPSSLSVLSGASVFSADLRQPVGSLKSDQFSLSFCDGDNPVSRCKESSSPSATSTMQCPPVCVGQLGRLSGSPASTPSPPPRLDHLGPRKTLRLTGFPDRGNLSPSTGSQNHTTTHLKGMIRATEVAKPDEDEADGFIQLAIRNEVGLFSNYYLLYTTLICLV</sequence>
<feature type="region of interest" description="Disordered" evidence="1">
    <location>
        <begin position="175"/>
        <end position="194"/>
    </location>
</feature>
<name>A0A448XF55_9PLAT</name>
<evidence type="ECO:0000313" key="2">
    <source>
        <dbReference type="EMBL" id="VEL35083.1"/>
    </source>
</evidence>
<dbReference type="Proteomes" id="UP000784294">
    <property type="component" value="Unassembled WGS sequence"/>
</dbReference>
<feature type="region of interest" description="Disordered" evidence="1">
    <location>
        <begin position="1"/>
        <end position="24"/>
    </location>
</feature>
<comment type="caution">
    <text evidence="2">The sequence shown here is derived from an EMBL/GenBank/DDBJ whole genome shotgun (WGS) entry which is preliminary data.</text>
</comment>
<protein>
    <submittedName>
        <fullName evidence="2">Uncharacterized protein</fullName>
    </submittedName>
</protein>
<proteinExistence type="predicted"/>
<accession>A0A448XF55</accession>
<keyword evidence="3" id="KW-1185">Reference proteome</keyword>
<feature type="region of interest" description="Disordered" evidence="1">
    <location>
        <begin position="201"/>
        <end position="222"/>
    </location>
</feature>
<evidence type="ECO:0000313" key="3">
    <source>
        <dbReference type="Proteomes" id="UP000784294"/>
    </source>
</evidence>
<dbReference type="AlphaFoldDB" id="A0A448XF55"/>